<dbReference type="AlphaFoldDB" id="A0A0M2UST7"/>
<dbReference type="EMBL" id="LAQJ01000228">
    <property type="protein sequence ID" value="KKO18912.1"/>
    <property type="molecule type" value="Genomic_DNA"/>
</dbReference>
<dbReference type="Proteomes" id="UP000034954">
    <property type="component" value="Unassembled WGS sequence"/>
</dbReference>
<protein>
    <submittedName>
        <fullName evidence="1">Uncharacterized protein</fullName>
    </submittedName>
</protein>
<gene>
    <name evidence="1" type="ORF">BROFUL_02391</name>
</gene>
<comment type="caution">
    <text evidence="1">The sequence shown here is derived from an EMBL/GenBank/DDBJ whole genome shotgun (WGS) entry which is preliminary data.</text>
</comment>
<sequence>MKIKEQAIKELESLGPSEMMKIYEMIISLKSPQKKHKAKTKGGPVYIKVRNILKQCKGSLSDDILLLREDRI</sequence>
<proteinExistence type="predicted"/>
<reference evidence="1 2" key="1">
    <citation type="journal article" date="2013" name="BMC Microbiol.">
        <title>Identification of the type II cytochrome c maturation pathway in anammox bacteria by comparative genomics.</title>
        <authorList>
            <person name="Ferousi C."/>
            <person name="Speth D.R."/>
            <person name="Reimann J."/>
            <person name="Op den Camp H.J."/>
            <person name="Allen J.W."/>
            <person name="Keltjens J.T."/>
            <person name="Jetten M.S."/>
        </authorList>
    </citation>
    <scope>NUCLEOTIDE SEQUENCE [LARGE SCALE GENOMIC DNA]</scope>
    <source>
        <strain evidence="1">RU1</strain>
    </source>
</reference>
<keyword evidence="2" id="KW-1185">Reference proteome</keyword>
<organism evidence="1 2">
    <name type="scientific">Candidatus Brocadia fulgida</name>
    <dbReference type="NCBI Taxonomy" id="380242"/>
    <lineage>
        <taxon>Bacteria</taxon>
        <taxon>Pseudomonadati</taxon>
        <taxon>Planctomycetota</taxon>
        <taxon>Candidatus Brocadiia</taxon>
        <taxon>Candidatus Brocadiales</taxon>
        <taxon>Candidatus Brocadiaceae</taxon>
        <taxon>Candidatus Brocadia</taxon>
    </lineage>
</organism>
<name>A0A0M2UST7_9BACT</name>
<accession>A0A0M2UST7</accession>
<evidence type="ECO:0000313" key="1">
    <source>
        <dbReference type="EMBL" id="KKO18912.1"/>
    </source>
</evidence>
<evidence type="ECO:0000313" key="2">
    <source>
        <dbReference type="Proteomes" id="UP000034954"/>
    </source>
</evidence>